<feature type="non-terminal residue" evidence="2">
    <location>
        <position position="58"/>
    </location>
</feature>
<reference evidence="2" key="1">
    <citation type="journal article" date="2023" name="Mol. Phylogenet. Evol.">
        <title>Genome-scale phylogeny and comparative genomics of the fungal order Sordariales.</title>
        <authorList>
            <person name="Hensen N."/>
            <person name="Bonometti L."/>
            <person name="Westerberg I."/>
            <person name="Brannstrom I.O."/>
            <person name="Guillou S."/>
            <person name="Cros-Aarteil S."/>
            <person name="Calhoun S."/>
            <person name="Haridas S."/>
            <person name="Kuo A."/>
            <person name="Mondo S."/>
            <person name="Pangilinan J."/>
            <person name="Riley R."/>
            <person name="LaButti K."/>
            <person name="Andreopoulos B."/>
            <person name="Lipzen A."/>
            <person name="Chen C."/>
            <person name="Yan M."/>
            <person name="Daum C."/>
            <person name="Ng V."/>
            <person name="Clum A."/>
            <person name="Steindorff A."/>
            <person name="Ohm R.A."/>
            <person name="Martin F."/>
            <person name="Silar P."/>
            <person name="Natvig D.O."/>
            <person name="Lalanne C."/>
            <person name="Gautier V."/>
            <person name="Ament-Velasquez S.L."/>
            <person name="Kruys A."/>
            <person name="Hutchinson M.I."/>
            <person name="Powell A.J."/>
            <person name="Barry K."/>
            <person name="Miller A.N."/>
            <person name="Grigoriev I.V."/>
            <person name="Debuchy R."/>
            <person name="Gladieux P."/>
            <person name="Hiltunen Thoren M."/>
            <person name="Johannesson H."/>
        </authorList>
    </citation>
    <scope>NUCLEOTIDE SEQUENCE</scope>
    <source>
        <strain evidence="2">CBS 532.94</strain>
    </source>
</reference>
<organism evidence="2 3">
    <name type="scientific">Achaetomium macrosporum</name>
    <dbReference type="NCBI Taxonomy" id="79813"/>
    <lineage>
        <taxon>Eukaryota</taxon>
        <taxon>Fungi</taxon>
        <taxon>Dikarya</taxon>
        <taxon>Ascomycota</taxon>
        <taxon>Pezizomycotina</taxon>
        <taxon>Sordariomycetes</taxon>
        <taxon>Sordariomycetidae</taxon>
        <taxon>Sordariales</taxon>
        <taxon>Chaetomiaceae</taxon>
        <taxon>Achaetomium</taxon>
    </lineage>
</organism>
<evidence type="ECO:0000313" key="2">
    <source>
        <dbReference type="EMBL" id="KAK4232888.1"/>
    </source>
</evidence>
<protein>
    <submittedName>
        <fullName evidence="2">Uncharacterized protein</fullName>
    </submittedName>
</protein>
<dbReference type="EMBL" id="MU860796">
    <property type="protein sequence ID" value="KAK4232888.1"/>
    <property type="molecule type" value="Genomic_DNA"/>
</dbReference>
<sequence length="58" mass="6137">MEAPVEEPDAAVKQQQQQFPEIANPPNGGIDGRPAATVDDLMAQLQAFARANGYPTGN</sequence>
<dbReference type="Proteomes" id="UP001303760">
    <property type="component" value="Unassembled WGS sequence"/>
</dbReference>
<evidence type="ECO:0000313" key="3">
    <source>
        <dbReference type="Proteomes" id="UP001303760"/>
    </source>
</evidence>
<name>A0AAN7C060_9PEZI</name>
<keyword evidence="3" id="KW-1185">Reference proteome</keyword>
<accession>A0AAN7C060</accession>
<proteinExistence type="predicted"/>
<comment type="caution">
    <text evidence="2">The sequence shown here is derived from an EMBL/GenBank/DDBJ whole genome shotgun (WGS) entry which is preliminary data.</text>
</comment>
<feature type="region of interest" description="Disordered" evidence="1">
    <location>
        <begin position="1"/>
        <end position="35"/>
    </location>
</feature>
<evidence type="ECO:0000256" key="1">
    <source>
        <dbReference type="SAM" id="MobiDB-lite"/>
    </source>
</evidence>
<gene>
    <name evidence="2" type="ORF">C8A03DRAFT_39458</name>
</gene>
<reference evidence="2" key="2">
    <citation type="submission" date="2023-05" db="EMBL/GenBank/DDBJ databases">
        <authorList>
            <consortium name="Lawrence Berkeley National Laboratory"/>
            <person name="Steindorff A."/>
            <person name="Hensen N."/>
            <person name="Bonometti L."/>
            <person name="Westerberg I."/>
            <person name="Brannstrom I.O."/>
            <person name="Guillou S."/>
            <person name="Cros-Aarteil S."/>
            <person name="Calhoun S."/>
            <person name="Haridas S."/>
            <person name="Kuo A."/>
            <person name="Mondo S."/>
            <person name="Pangilinan J."/>
            <person name="Riley R."/>
            <person name="Labutti K."/>
            <person name="Andreopoulos B."/>
            <person name="Lipzen A."/>
            <person name="Chen C."/>
            <person name="Yanf M."/>
            <person name="Daum C."/>
            <person name="Ng V."/>
            <person name="Clum A."/>
            <person name="Ohm R."/>
            <person name="Martin F."/>
            <person name="Silar P."/>
            <person name="Natvig D."/>
            <person name="Lalanne C."/>
            <person name="Gautier V."/>
            <person name="Ament-Velasquez S.L."/>
            <person name="Kruys A."/>
            <person name="Hutchinson M.I."/>
            <person name="Powell A.J."/>
            <person name="Barry K."/>
            <person name="Miller A.N."/>
            <person name="Grigoriev I.V."/>
            <person name="Debuchy R."/>
            <person name="Gladieux P."/>
            <person name="Thoren M.H."/>
            <person name="Johannesson H."/>
        </authorList>
    </citation>
    <scope>NUCLEOTIDE SEQUENCE</scope>
    <source>
        <strain evidence="2">CBS 532.94</strain>
    </source>
</reference>
<dbReference type="AlphaFoldDB" id="A0AAN7C060"/>